<evidence type="ECO:0000313" key="3">
    <source>
        <dbReference type="Proteomes" id="UP000335636"/>
    </source>
</evidence>
<dbReference type="AlphaFoldDB" id="A0A5E4BHT8"/>
<dbReference type="EMBL" id="CABDUW010000450">
    <property type="protein sequence ID" value="VTJ69147.1"/>
    <property type="molecule type" value="Genomic_DNA"/>
</dbReference>
<dbReference type="EMBL" id="WJEC01008623">
    <property type="protein sequence ID" value="KAF7461400.1"/>
    <property type="molecule type" value="Genomic_DNA"/>
</dbReference>
<reference evidence="2 3" key="1">
    <citation type="submission" date="2019-04" db="EMBL/GenBank/DDBJ databases">
        <authorList>
            <person name="Alioto T."/>
            <person name="Alioto T."/>
        </authorList>
    </citation>
    <scope>NUCLEOTIDE SEQUENCE [LARGE SCALE GENOMIC DNA]</scope>
</reference>
<evidence type="ECO:0000313" key="1">
    <source>
        <dbReference type="EMBL" id="KAF7461400.1"/>
    </source>
</evidence>
<reference evidence="1" key="2">
    <citation type="submission" date="2020-08" db="EMBL/GenBank/DDBJ databases">
        <authorList>
            <person name="Shumante A."/>
            <person name="Zimin A.V."/>
            <person name="Puiu D."/>
            <person name="Salzberg S.L."/>
        </authorList>
    </citation>
    <scope>NUCLEOTIDE SEQUENCE</scope>
    <source>
        <strain evidence="1">WC2-LM</strain>
        <tissue evidence="1">Liver</tissue>
    </source>
</reference>
<dbReference type="Proteomes" id="UP000662637">
    <property type="component" value="Unassembled WGS sequence"/>
</dbReference>
<protein>
    <submittedName>
        <fullName evidence="2">Uncharacterized protein</fullName>
    </submittedName>
</protein>
<sequence>MLRSPGKTPGSPPSELQLCRTVLLAVGNGVFCRLSTFWLRAPCLSDLHCALTVCQHREGKADLTGNIPRLFTINE</sequence>
<keyword evidence="3" id="KW-1185">Reference proteome</keyword>
<gene>
    <name evidence="1" type="ORF">GHT09_015075</name>
    <name evidence="2" type="ORF">MONAX_5E032179</name>
</gene>
<evidence type="ECO:0000313" key="2">
    <source>
        <dbReference type="EMBL" id="VTJ69147.1"/>
    </source>
</evidence>
<organism evidence="2 3">
    <name type="scientific">Marmota monax</name>
    <name type="common">Woodchuck</name>
    <dbReference type="NCBI Taxonomy" id="9995"/>
    <lineage>
        <taxon>Eukaryota</taxon>
        <taxon>Metazoa</taxon>
        <taxon>Chordata</taxon>
        <taxon>Craniata</taxon>
        <taxon>Vertebrata</taxon>
        <taxon>Euteleostomi</taxon>
        <taxon>Mammalia</taxon>
        <taxon>Eutheria</taxon>
        <taxon>Euarchontoglires</taxon>
        <taxon>Glires</taxon>
        <taxon>Rodentia</taxon>
        <taxon>Sciuromorpha</taxon>
        <taxon>Sciuridae</taxon>
        <taxon>Xerinae</taxon>
        <taxon>Marmotini</taxon>
        <taxon>Marmota</taxon>
    </lineage>
</organism>
<proteinExistence type="predicted"/>
<name>A0A5E4BHT8_MARMO</name>
<accession>A0A5E4BHT8</accession>
<dbReference type="Proteomes" id="UP000335636">
    <property type="component" value="Unassembled WGS sequence"/>
</dbReference>